<reference evidence="2" key="1">
    <citation type="submission" date="2022-07" db="EMBL/GenBank/DDBJ databases">
        <authorList>
            <person name="Macas J."/>
            <person name="Novak P."/>
            <person name="Neumann P."/>
        </authorList>
    </citation>
    <scope>NUCLEOTIDE SEQUENCE</scope>
</reference>
<dbReference type="Proteomes" id="UP001152523">
    <property type="component" value="Unassembled WGS sequence"/>
</dbReference>
<gene>
    <name evidence="2" type="ORF">CEPIT_LOCUS17903</name>
</gene>
<feature type="transmembrane region" description="Helical" evidence="1">
    <location>
        <begin position="67"/>
        <end position="88"/>
    </location>
</feature>
<keyword evidence="1" id="KW-1133">Transmembrane helix</keyword>
<organism evidence="2 3">
    <name type="scientific">Cuscuta epithymum</name>
    <dbReference type="NCBI Taxonomy" id="186058"/>
    <lineage>
        <taxon>Eukaryota</taxon>
        <taxon>Viridiplantae</taxon>
        <taxon>Streptophyta</taxon>
        <taxon>Embryophyta</taxon>
        <taxon>Tracheophyta</taxon>
        <taxon>Spermatophyta</taxon>
        <taxon>Magnoliopsida</taxon>
        <taxon>eudicotyledons</taxon>
        <taxon>Gunneridae</taxon>
        <taxon>Pentapetalae</taxon>
        <taxon>asterids</taxon>
        <taxon>lamiids</taxon>
        <taxon>Solanales</taxon>
        <taxon>Convolvulaceae</taxon>
        <taxon>Cuscuteae</taxon>
        <taxon>Cuscuta</taxon>
        <taxon>Cuscuta subgen. Cuscuta</taxon>
    </lineage>
</organism>
<keyword evidence="1" id="KW-0812">Transmembrane</keyword>
<sequence length="100" mass="11516">MTAMKMTASGGFATSAIQGELHGFRAGEMMIDNEGSIRVVPTIRPPPEPPPWVVRDARARESFPTSFHYFVIWFLVRFVSLFWNLALFDVIEHVWIWKYG</sequence>
<dbReference type="AlphaFoldDB" id="A0AAV0DRJ2"/>
<evidence type="ECO:0000313" key="3">
    <source>
        <dbReference type="Proteomes" id="UP001152523"/>
    </source>
</evidence>
<proteinExistence type="predicted"/>
<protein>
    <submittedName>
        <fullName evidence="2">Uncharacterized protein</fullName>
    </submittedName>
</protein>
<dbReference type="EMBL" id="CAMAPF010000141">
    <property type="protein sequence ID" value="CAH9107299.1"/>
    <property type="molecule type" value="Genomic_DNA"/>
</dbReference>
<evidence type="ECO:0000256" key="1">
    <source>
        <dbReference type="SAM" id="Phobius"/>
    </source>
</evidence>
<evidence type="ECO:0000313" key="2">
    <source>
        <dbReference type="EMBL" id="CAH9107299.1"/>
    </source>
</evidence>
<keyword evidence="3" id="KW-1185">Reference proteome</keyword>
<name>A0AAV0DRJ2_9ASTE</name>
<comment type="caution">
    <text evidence="2">The sequence shown here is derived from an EMBL/GenBank/DDBJ whole genome shotgun (WGS) entry which is preliminary data.</text>
</comment>
<keyword evidence="1" id="KW-0472">Membrane</keyword>
<accession>A0AAV0DRJ2</accession>